<name>A0A645FJ95_9ZZZZ</name>
<comment type="caution">
    <text evidence="1">The sequence shown here is derived from an EMBL/GenBank/DDBJ whole genome shotgun (WGS) entry which is preliminary data.</text>
</comment>
<proteinExistence type="predicted"/>
<protein>
    <submittedName>
        <fullName evidence="1">Uncharacterized protein</fullName>
    </submittedName>
</protein>
<sequence length="86" mass="9747">MLSIPVGSILSFINDDSITCEVLDSKNKVTYEGTTYTLSSLASKVLTEKYGWSQNVSVAGPRYFNYENETLSDRRMRLENEIDNNI</sequence>
<dbReference type="AlphaFoldDB" id="A0A645FJ95"/>
<organism evidence="1">
    <name type="scientific">bioreactor metagenome</name>
    <dbReference type="NCBI Taxonomy" id="1076179"/>
    <lineage>
        <taxon>unclassified sequences</taxon>
        <taxon>metagenomes</taxon>
        <taxon>ecological metagenomes</taxon>
    </lineage>
</organism>
<reference evidence="1" key="1">
    <citation type="submission" date="2019-08" db="EMBL/GenBank/DDBJ databases">
        <authorList>
            <person name="Kucharzyk K."/>
            <person name="Murdoch R.W."/>
            <person name="Higgins S."/>
            <person name="Loffler F."/>
        </authorList>
    </citation>
    <scope>NUCLEOTIDE SEQUENCE</scope>
</reference>
<evidence type="ECO:0000313" key="1">
    <source>
        <dbReference type="EMBL" id="MPN14467.1"/>
    </source>
</evidence>
<dbReference type="EMBL" id="VSSQ01061101">
    <property type="protein sequence ID" value="MPN14467.1"/>
    <property type="molecule type" value="Genomic_DNA"/>
</dbReference>
<gene>
    <name evidence="1" type="ORF">SDC9_161794</name>
</gene>
<accession>A0A645FJ95</accession>